<dbReference type="Gene3D" id="3.90.230.10">
    <property type="entry name" value="Creatinase/methionine aminopeptidase superfamily"/>
    <property type="match status" value="1"/>
</dbReference>
<dbReference type="PANTHER" id="PTHR46112:SF2">
    <property type="entry name" value="XAA-PRO AMINOPEPTIDASE P-RELATED"/>
    <property type="match status" value="1"/>
</dbReference>
<keyword evidence="8" id="KW-1185">Reference proteome</keyword>
<dbReference type="Pfam" id="PF00557">
    <property type="entry name" value="Peptidase_M24"/>
    <property type="match status" value="1"/>
</dbReference>
<dbReference type="InterPro" id="IPR000994">
    <property type="entry name" value="Pept_M24"/>
</dbReference>
<name>A0AAQ3LIC7_9BACT</name>
<evidence type="ECO:0000313" key="7">
    <source>
        <dbReference type="EMBL" id="WOO42619.1"/>
    </source>
</evidence>
<dbReference type="GO" id="GO:0006508">
    <property type="term" value="P:proteolysis"/>
    <property type="evidence" value="ECO:0007669"/>
    <property type="project" value="UniProtKB-KW"/>
</dbReference>
<dbReference type="EMBL" id="CP136920">
    <property type="protein sequence ID" value="WOO42619.1"/>
    <property type="molecule type" value="Genomic_DNA"/>
</dbReference>
<evidence type="ECO:0000256" key="2">
    <source>
        <dbReference type="ARBA" id="ARBA00022723"/>
    </source>
</evidence>
<comment type="similarity">
    <text evidence="5">Belongs to the peptidase M24B family.</text>
</comment>
<organism evidence="7 8">
    <name type="scientific">Rubellicoccus peritrichatus</name>
    <dbReference type="NCBI Taxonomy" id="3080537"/>
    <lineage>
        <taxon>Bacteria</taxon>
        <taxon>Pseudomonadati</taxon>
        <taxon>Verrucomicrobiota</taxon>
        <taxon>Opitutia</taxon>
        <taxon>Puniceicoccales</taxon>
        <taxon>Cerasicoccaceae</taxon>
        <taxon>Rubellicoccus</taxon>
    </lineage>
</organism>
<evidence type="ECO:0000256" key="5">
    <source>
        <dbReference type="RuleBase" id="RU000590"/>
    </source>
</evidence>
<dbReference type="PROSITE" id="PS00491">
    <property type="entry name" value="PROLINE_PEPTIDASE"/>
    <property type="match status" value="1"/>
</dbReference>
<accession>A0AAQ3LIC7</accession>
<keyword evidence="3" id="KW-0378">Hydrolase</keyword>
<dbReference type="SUPFAM" id="SSF55920">
    <property type="entry name" value="Creatinase/aminopeptidase"/>
    <property type="match status" value="1"/>
</dbReference>
<evidence type="ECO:0000256" key="1">
    <source>
        <dbReference type="ARBA" id="ARBA00022670"/>
    </source>
</evidence>
<reference evidence="7 8" key="1">
    <citation type="submission" date="2023-10" db="EMBL/GenBank/DDBJ databases">
        <title>Rubellicoccus peritrichatus gen. nov., sp. nov., isolated from an algae of coral reef tank.</title>
        <authorList>
            <person name="Luo J."/>
        </authorList>
    </citation>
    <scope>NUCLEOTIDE SEQUENCE [LARGE SCALE GENOMIC DNA]</scope>
    <source>
        <strain evidence="7 8">CR14</strain>
    </source>
</reference>
<dbReference type="AlphaFoldDB" id="A0AAQ3LIC7"/>
<keyword evidence="4" id="KW-0482">Metalloprotease</keyword>
<evidence type="ECO:0000256" key="3">
    <source>
        <dbReference type="ARBA" id="ARBA00022801"/>
    </source>
</evidence>
<dbReference type="GO" id="GO:0046872">
    <property type="term" value="F:metal ion binding"/>
    <property type="evidence" value="ECO:0007669"/>
    <property type="project" value="UniProtKB-KW"/>
</dbReference>
<dbReference type="RefSeq" id="WP_317835144.1">
    <property type="nucleotide sequence ID" value="NZ_CP136920.1"/>
</dbReference>
<dbReference type="InterPro" id="IPR036005">
    <property type="entry name" value="Creatinase/aminopeptidase-like"/>
</dbReference>
<protein>
    <submittedName>
        <fullName evidence="7">Xaa-Pro peptidase family protein</fullName>
    </submittedName>
</protein>
<dbReference type="InterPro" id="IPR001131">
    <property type="entry name" value="Peptidase_M24B_aminopep-P_CS"/>
</dbReference>
<dbReference type="InterPro" id="IPR050659">
    <property type="entry name" value="Peptidase_M24B"/>
</dbReference>
<evidence type="ECO:0000313" key="8">
    <source>
        <dbReference type="Proteomes" id="UP001304300"/>
    </source>
</evidence>
<dbReference type="Proteomes" id="UP001304300">
    <property type="component" value="Chromosome"/>
</dbReference>
<evidence type="ECO:0000256" key="4">
    <source>
        <dbReference type="ARBA" id="ARBA00023049"/>
    </source>
</evidence>
<dbReference type="KEGG" id="puo:RZN69_05910"/>
<dbReference type="PANTHER" id="PTHR46112">
    <property type="entry name" value="AMINOPEPTIDASE"/>
    <property type="match status" value="1"/>
</dbReference>
<gene>
    <name evidence="7" type="ORF">RZN69_05910</name>
</gene>
<evidence type="ECO:0000259" key="6">
    <source>
        <dbReference type="Pfam" id="PF00557"/>
    </source>
</evidence>
<dbReference type="GO" id="GO:0008237">
    <property type="term" value="F:metallopeptidase activity"/>
    <property type="evidence" value="ECO:0007669"/>
    <property type="project" value="UniProtKB-KW"/>
</dbReference>
<feature type="domain" description="Peptidase M24" evidence="6">
    <location>
        <begin position="141"/>
        <end position="362"/>
    </location>
</feature>
<proteinExistence type="inferred from homology"/>
<keyword evidence="1" id="KW-0645">Protease</keyword>
<keyword evidence="2 5" id="KW-0479">Metal-binding</keyword>
<sequence>MPKQTKTAKLLYAASESSADSLYFSQAFVPDPFIALGIGSKRIGVVSMLEYSRLAKASALTDLFSLEEMRDEAERKFKVKSASPADIVRLLARRFGFTEVQVPYDFPAGLAEELKERKIKVQTVAGTLFPQRIKKTADEAEKLKQGNAASAAGIRAAERAIRASKVQKNGKLHLNGKVLTSERLRTIIDMACLEKGAVASHTICAGGRQACDPHEGGHGPLRAGELIIVDVFPRVTATGYHGDMTRTFLKGRATESQRALVETVREAQKRSLDALKGGVSGKAVHRAGADYFETCGYKTEQIDGVWQGFIHSTGHGLGLEVHEEPRVSIKGNRLAAGTVVTIEPGLYYPDIGGCRIEDVAWIQKDGYELLSNYHYRWEIR</sequence>